<name>A0A1T4M5Z6_9FIRM</name>
<organism evidence="3 4">
    <name type="scientific">Eubacterium coprostanoligenes</name>
    <dbReference type="NCBI Taxonomy" id="290054"/>
    <lineage>
        <taxon>Bacteria</taxon>
        <taxon>Bacillati</taxon>
        <taxon>Bacillota</taxon>
        <taxon>Clostridia</taxon>
        <taxon>Eubacteriales</taxon>
        <taxon>Eubacteriaceae</taxon>
        <taxon>Eubacterium</taxon>
    </lineage>
</organism>
<reference evidence="3 4" key="1">
    <citation type="submission" date="2017-02" db="EMBL/GenBank/DDBJ databases">
        <authorList>
            <person name="Peterson S.W."/>
        </authorList>
    </citation>
    <scope>NUCLEOTIDE SEQUENCE [LARGE SCALE GENOMIC DNA]</scope>
    <source>
        <strain evidence="3 4">ATCC 51222</strain>
    </source>
</reference>
<dbReference type="InterPro" id="IPR003961">
    <property type="entry name" value="FN3_dom"/>
</dbReference>
<dbReference type="RefSeq" id="WP_078768609.1">
    <property type="nucleotide sequence ID" value="NZ_FUWW01000011.1"/>
</dbReference>
<dbReference type="PROSITE" id="PS50853">
    <property type="entry name" value="FN3"/>
    <property type="match status" value="1"/>
</dbReference>
<feature type="chain" id="PRO_5013341072" evidence="1">
    <location>
        <begin position="28"/>
        <end position="304"/>
    </location>
</feature>
<gene>
    <name evidence="3" type="ORF">SAMN02745114_01132</name>
</gene>
<evidence type="ECO:0000313" key="4">
    <source>
        <dbReference type="Proteomes" id="UP000190657"/>
    </source>
</evidence>
<protein>
    <submittedName>
        <fullName evidence="3">Uncharacterized conserved protein YkwD, contains CAP (CSP/antigen 5/PR1) domain</fullName>
    </submittedName>
</protein>
<dbReference type="Gene3D" id="2.60.40.10">
    <property type="entry name" value="Immunoglobulins"/>
    <property type="match status" value="1"/>
</dbReference>
<dbReference type="STRING" id="290054.SAMN02745114_01132"/>
<dbReference type="EMBL" id="FUWW01000011">
    <property type="protein sequence ID" value="SJZ62276.1"/>
    <property type="molecule type" value="Genomic_DNA"/>
</dbReference>
<keyword evidence="4" id="KW-1185">Reference proteome</keyword>
<dbReference type="InterPro" id="IPR036116">
    <property type="entry name" value="FN3_sf"/>
</dbReference>
<dbReference type="InterPro" id="IPR013783">
    <property type="entry name" value="Ig-like_fold"/>
</dbReference>
<sequence>MKKVLSVLLSLIMAVGVFGGLSSTAYAKDTINVKYEQTEARKMLNRINQFRTAGSWCWDESNTKKVKYPAVKALVYDYDLERSAMIRAAEISRLYEHTRPNGTGCETSLTGYGTCGENIAYTEGYDMSEEFVFELWEEEDQDYSGQGHRRNMLNGDFGAIGIACCYVDGRYYWVQEFRDYVVDSNPSPANNSNSSVVVDGTAKPSLAGVKINAPKPPTIKVTSPKKKAVKISWNSQPNIKSYQLQYSYNKKFKNKKSHNVAERYGSFTINGLKSKKKVYVRVRAKNKSTGKFTKWSKVKTVKIK</sequence>
<dbReference type="OrthoDB" id="9783944at2"/>
<dbReference type="SUPFAM" id="SSF55797">
    <property type="entry name" value="PR-1-like"/>
    <property type="match status" value="1"/>
</dbReference>
<feature type="signal peptide" evidence="1">
    <location>
        <begin position="1"/>
        <end position="27"/>
    </location>
</feature>
<keyword evidence="1" id="KW-0732">Signal</keyword>
<dbReference type="Pfam" id="PF00188">
    <property type="entry name" value="CAP"/>
    <property type="match status" value="1"/>
</dbReference>
<accession>A0A1T4M5Z6</accession>
<dbReference type="SUPFAM" id="SSF49265">
    <property type="entry name" value="Fibronectin type III"/>
    <property type="match status" value="1"/>
</dbReference>
<evidence type="ECO:0000313" key="3">
    <source>
        <dbReference type="EMBL" id="SJZ62276.1"/>
    </source>
</evidence>
<proteinExistence type="predicted"/>
<dbReference type="PANTHER" id="PTHR31157">
    <property type="entry name" value="SCP DOMAIN-CONTAINING PROTEIN"/>
    <property type="match status" value="1"/>
</dbReference>
<dbReference type="InterPro" id="IPR014044">
    <property type="entry name" value="CAP_dom"/>
</dbReference>
<dbReference type="CDD" id="cd00063">
    <property type="entry name" value="FN3"/>
    <property type="match status" value="1"/>
</dbReference>
<dbReference type="InterPro" id="IPR035940">
    <property type="entry name" value="CAP_sf"/>
</dbReference>
<dbReference type="Proteomes" id="UP000190657">
    <property type="component" value="Unassembled WGS sequence"/>
</dbReference>
<dbReference type="SMART" id="SM00060">
    <property type="entry name" value="FN3"/>
    <property type="match status" value="1"/>
</dbReference>
<evidence type="ECO:0000256" key="1">
    <source>
        <dbReference type="SAM" id="SignalP"/>
    </source>
</evidence>
<evidence type="ECO:0000259" key="2">
    <source>
        <dbReference type="PROSITE" id="PS50853"/>
    </source>
</evidence>
<dbReference type="CDD" id="cd05379">
    <property type="entry name" value="CAP_bacterial"/>
    <property type="match status" value="1"/>
</dbReference>
<dbReference type="PANTHER" id="PTHR31157:SF1">
    <property type="entry name" value="SCP DOMAIN-CONTAINING PROTEIN"/>
    <property type="match status" value="1"/>
</dbReference>
<dbReference type="Gene3D" id="3.40.33.10">
    <property type="entry name" value="CAP"/>
    <property type="match status" value="1"/>
</dbReference>
<feature type="domain" description="Fibronectin type-III" evidence="2">
    <location>
        <begin position="213"/>
        <end position="304"/>
    </location>
</feature>
<dbReference type="AlphaFoldDB" id="A0A1T4M5Z6"/>